<feature type="region of interest" description="Disordered" evidence="1">
    <location>
        <begin position="353"/>
        <end position="389"/>
    </location>
</feature>
<dbReference type="Gene3D" id="2.30.29.30">
    <property type="entry name" value="Pleckstrin-homology domain (PH domain)/Phosphotyrosine-binding domain (PTB)"/>
    <property type="match status" value="1"/>
</dbReference>
<accession>A0A8H6HSY0</accession>
<dbReference type="AlphaFoldDB" id="A0A8H6HSY0"/>
<dbReference type="OrthoDB" id="2357150at2759"/>
<evidence type="ECO:0008006" key="4">
    <source>
        <dbReference type="Google" id="ProtNLM"/>
    </source>
</evidence>
<dbReference type="InterPro" id="IPR011993">
    <property type="entry name" value="PH-like_dom_sf"/>
</dbReference>
<organism evidence="2 3">
    <name type="scientific">Ephemerocybe angulata</name>
    <dbReference type="NCBI Taxonomy" id="980116"/>
    <lineage>
        <taxon>Eukaryota</taxon>
        <taxon>Fungi</taxon>
        <taxon>Dikarya</taxon>
        <taxon>Basidiomycota</taxon>
        <taxon>Agaricomycotina</taxon>
        <taxon>Agaricomycetes</taxon>
        <taxon>Agaricomycetidae</taxon>
        <taxon>Agaricales</taxon>
        <taxon>Agaricineae</taxon>
        <taxon>Psathyrellaceae</taxon>
        <taxon>Ephemerocybe</taxon>
    </lineage>
</organism>
<feature type="compositionally biased region" description="Low complexity" evidence="1">
    <location>
        <begin position="222"/>
        <end position="246"/>
    </location>
</feature>
<protein>
    <recommendedName>
        <fullName evidence="4">RanBD1 domain-containing protein</fullName>
    </recommendedName>
</protein>
<dbReference type="EMBL" id="JACGCI010000046">
    <property type="protein sequence ID" value="KAF6752069.1"/>
    <property type="molecule type" value="Genomic_DNA"/>
</dbReference>
<feature type="compositionally biased region" description="Low complexity" evidence="1">
    <location>
        <begin position="161"/>
        <end position="183"/>
    </location>
</feature>
<evidence type="ECO:0000313" key="2">
    <source>
        <dbReference type="EMBL" id="KAF6752069.1"/>
    </source>
</evidence>
<dbReference type="SUPFAM" id="SSF50729">
    <property type="entry name" value="PH domain-like"/>
    <property type="match status" value="1"/>
</dbReference>
<evidence type="ECO:0000313" key="3">
    <source>
        <dbReference type="Proteomes" id="UP000521943"/>
    </source>
</evidence>
<gene>
    <name evidence="2" type="ORF">DFP72DRAFT_1070766</name>
</gene>
<reference evidence="2 3" key="1">
    <citation type="submission" date="2020-07" db="EMBL/GenBank/DDBJ databases">
        <title>Comparative genomics of pyrophilous fungi reveals a link between fire events and developmental genes.</title>
        <authorList>
            <consortium name="DOE Joint Genome Institute"/>
            <person name="Steindorff A.S."/>
            <person name="Carver A."/>
            <person name="Calhoun S."/>
            <person name="Stillman K."/>
            <person name="Liu H."/>
            <person name="Lipzen A."/>
            <person name="Pangilinan J."/>
            <person name="Labutti K."/>
            <person name="Bruns T.D."/>
            <person name="Grigoriev I.V."/>
        </authorList>
    </citation>
    <scope>NUCLEOTIDE SEQUENCE [LARGE SCALE GENOMIC DNA]</scope>
    <source>
        <strain evidence="2 3">CBS 144469</strain>
    </source>
</reference>
<evidence type="ECO:0000256" key="1">
    <source>
        <dbReference type="SAM" id="MobiDB-lite"/>
    </source>
</evidence>
<feature type="region of interest" description="Disordered" evidence="1">
    <location>
        <begin position="117"/>
        <end position="246"/>
    </location>
</feature>
<sequence length="548" mass="57373">MFPISDFNFVFASIATVAATVGYAFTRGGKEASGSTTSSVETPFEQHASSSTMEHEKTAMNPPVDRVEEKQPAVKAYGATRRDSGASLKRKVPHDGFDEPTAELGYPWNLSNIYPNKRCKTPPGPSPSSSPMKPDVTPAKRVSFSEPEPESQTENWEMIDVTPEVPTVTSEVTESSELVPSPEIVEPTPTAAPTPKLRSPSPPAAPERMALPPVSAPPPVPAWALPSSSTSKSTTKPTSSSGTSFFSSAATDASVPAPSALFAAVSKTAPSQFAPRPSTPPPAGPVHAAFGSPVRTPIARVGASGAGGSVFGSPSTFGSPAFGAKAFSAFAGSTGAFGSPAGPKLAFGGVGWNLHANSPAPEGKSEEEDEEKEEEKEAGEGEVDEDGHAIGAVKVRNSAVGKVAHVTGEEAERVKHEVKGVKLFVRRGSGPFASGMVGVVKVLVDQKSGGERLLFRREPLWQVSMNVKLGSAVRCTYESEENALRLVLKESVASSSSGESTEKKLELVVYALKPGRGCSKTDFKLFAEELVKDMEEMALKPSSPAHPA</sequence>
<feature type="compositionally biased region" description="Polar residues" evidence="1">
    <location>
        <begin position="33"/>
        <end position="52"/>
    </location>
</feature>
<name>A0A8H6HSY0_9AGAR</name>
<comment type="caution">
    <text evidence="2">The sequence shown here is derived from an EMBL/GenBank/DDBJ whole genome shotgun (WGS) entry which is preliminary data.</text>
</comment>
<feature type="compositionally biased region" description="Acidic residues" evidence="1">
    <location>
        <begin position="365"/>
        <end position="385"/>
    </location>
</feature>
<dbReference type="Proteomes" id="UP000521943">
    <property type="component" value="Unassembled WGS sequence"/>
</dbReference>
<feature type="region of interest" description="Disordered" evidence="1">
    <location>
        <begin position="29"/>
        <end position="101"/>
    </location>
</feature>
<keyword evidence="3" id="KW-1185">Reference proteome</keyword>
<proteinExistence type="predicted"/>